<keyword evidence="2" id="KW-0472">Membrane</keyword>
<evidence type="ECO:0000313" key="4">
    <source>
        <dbReference type="EMBL" id="CAD8728279.1"/>
    </source>
</evidence>
<dbReference type="Gene3D" id="2.60.120.650">
    <property type="entry name" value="Cupin"/>
    <property type="match status" value="1"/>
</dbReference>
<protein>
    <recommendedName>
        <fullName evidence="3">JmjC domain-containing protein</fullName>
    </recommendedName>
</protein>
<organism evidence="4">
    <name type="scientific">Pseudo-nitzschia delicatissima</name>
    <dbReference type="NCBI Taxonomy" id="44447"/>
    <lineage>
        <taxon>Eukaryota</taxon>
        <taxon>Sar</taxon>
        <taxon>Stramenopiles</taxon>
        <taxon>Ochrophyta</taxon>
        <taxon>Bacillariophyta</taxon>
        <taxon>Bacillariophyceae</taxon>
        <taxon>Bacillariophycidae</taxon>
        <taxon>Bacillariales</taxon>
        <taxon>Bacillariaceae</taxon>
        <taxon>Pseudo-nitzschia</taxon>
    </lineage>
</organism>
<dbReference type="InterPro" id="IPR041667">
    <property type="entry name" value="Cupin_8"/>
</dbReference>
<feature type="transmembrane region" description="Helical" evidence="2">
    <location>
        <begin position="61"/>
        <end position="86"/>
    </location>
</feature>
<evidence type="ECO:0000256" key="2">
    <source>
        <dbReference type="SAM" id="Phobius"/>
    </source>
</evidence>
<evidence type="ECO:0000259" key="3">
    <source>
        <dbReference type="PROSITE" id="PS51184"/>
    </source>
</evidence>
<reference evidence="4" key="1">
    <citation type="submission" date="2021-01" db="EMBL/GenBank/DDBJ databases">
        <authorList>
            <person name="Corre E."/>
            <person name="Pelletier E."/>
            <person name="Niang G."/>
            <person name="Scheremetjew M."/>
            <person name="Finn R."/>
            <person name="Kale V."/>
            <person name="Holt S."/>
            <person name="Cochrane G."/>
            <person name="Meng A."/>
            <person name="Brown T."/>
            <person name="Cohen L."/>
        </authorList>
    </citation>
    <scope>NUCLEOTIDE SEQUENCE</scope>
    <source>
        <strain evidence="4">B596</strain>
    </source>
</reference>
<dbReference type="Pfam" id="PF13621">
    <property type="entry name" value="Cupin_8"/>
    <property type="match status" value="1"/>
</dbReference>
<accession>A0A7S0XL49</accession>
<dbReference type="PANTHER" id="PTHR12461">
    <property type="entry name" value="HYPOXIA-INDUCIBLE FACTOR 1 ALPHA INHIBITOR-RELATED"/>
    <property type="match status" value="1"/>
</dbReference>
<name>A0A7S0XL49_9STRA</name>
<sequence length="553" mass="62983">MIQRRAVGMDPPNPSVENNQQNGSATAKPTRKRRVRRNGASRKNGRWLKGLSRVLEDEDALIALIQVVSIVVIFGCSVALALHFFGSDEAVAGDDDEVSSSGFVAMLSSIFFKTRYKLHQDHENSGETYQTKDGKEFEVLTPSSIYTIPGSMPHIGDKSDDYARLRKQYDAMDLPKVEQRYKFKTMPMESGGEDKPAPYDIHNCPEHPPENYPYAWNLLQLLDHWSPDKVDIPEDMTVFQGICVFDFEKDYEKALNYRKKEVPYVISNDPAVQETAKRWMAPGYMERLMGSVRHRTEYSETNHFMYWNAGSQVRKQQGLSKTKAHQKNAYEGDGHPDGRGVDKDLAHWQQPTKMMRMPYKEWLTHANLTEGESVGPHDPHYYYRLIGCGEQSPNGGCDKGSSEYLFDELTFFQPKENAYIVDPKQQKGIHCRFGMNGVIAENHYDMSRNAIAVMGGERRYILSHPNQCTLLSLLPKGHPSARHSAVDWSNPDLETYPEFAQAESNEVVLQAGDVLYLPTNWFHFIVSLNLNFQCNTRSGVTSDYFKPMRACGF</sequence>
<dbReference type="SMART" id="SM00558">
    <property type="entry name" value="JmjC"/>
    <property type="match status" value="1"/>
</dbReference>
<dbReference type="EMBL" id="HBFG01000236">
    <property type="protein sequence ID" value="CAD8728279.1"/>
    <property type="molecule type" value="Transcribed_RNA"/>
</dbReference>
<feature type="compositionally biased region" description="Basic residues" evidence="1">
    <location>
        <begin position="29"/>
        <end position="41"/>
    </location>
</feature>
<dbReference type="InterPro" id="IPR003347">
    <property type="entry name" value="JmjC_dom"/>
</dbReference>
<keyword evidence="2" id="KW-0812">Transmembrane</keyword>
<feature type="compositionally biased region" description="Polar residues" evidence="1">
    <location>
        <begin position="15"/>
        <end position="27"/>
    </location>
</feature>
<keyword evidence="2" id="KW-1133">Transmembrane helix</keyword>
<dbReference type="PROSITE" id="PS51184">
    <property type="entry name" value="JMJC"/>
    <property type="match status" value="1"/>
</dbReference>
<dbReference type="PANTHER" id="PTHR12461:SF98">
    <property type="entry name" value="CUPIN-LIKE DOMAIN-CONTAINING PROTEIN"/>
    <property type="match status" value="1"/>
</dbReference>
<gene>
    <name evidence="4" type="ORF">PDEL0327_LOCUS161</name>
</gene>
<feature type="region of interest" description="Disordered" evidence="1">
    <location>
        <begin position="1"/>
        <end position="41"/>
    </location>
</feature>
<dbReference type="AlphaFoldDB" id="A0A7S0XL49"/>
<proteinExistence type="predicted"/>
<evidence type="ECO:0000256" key="1">
    <source>
        <dbReference type="SAM" id="MobiDB-lite"/>
    </source>
</evidence>
<dbReference type="SUPFAM" id="SSF51197">
    <property type="entry name" value="Clavaminate synthase-like"/>
    <property type="match status" value="1"/>
</dbReference>
<feature type="domain" description="JmjC" evidence="3">
    <location>
        <begin position="381"/>
        <end position="553"/>
    </location>
</feature>